<accession>A0A699S838</accession>
<comment type="caution">
    <text evidence="1">The sequence shown here is derived from an EMBL/GenBank/DDBJ whole genome shotgun (WGS) entry which is preliminary data.</text>
</comment>
<protein>
    <submittedName>
        <fullName evidence="1">Uncharacterized protein</fullName>
    </submittedName>
</protein>
<reference evidence="1" key="1">
    <citation type="journal article" date="2019" name="Sci. Rep.">
        <title>Draft genome of Tanacetum cinerariifolium, the natural source of mosquito coil.</title>
        <authorList>
            <person name="Yamashiro T."/>
            <person name="Shiraishi A."/>
            <person name="Satake H."/>
            <person name="Nakayama K."/>
        </authorList>
    </citation>
    <scope>NUCLEOTIDE SEQUENCE</scope>
</reference>
<proteinExistence type="predicted"/>
<name>A0A699S838_TANCI</name>
<dbReference type="AlphaFoldDB" id="A0A699S838"/>
<organism evidence="1">
    <name type="scientific">Tanacetum cinerariifolium</name>
    <name type="common">Dalmatian daisy</name>
    <name type="synonym">Chrysanthemum cinerariifolium</name>
    <dbReference type="NCBI Taxonomy" id="118510"/>
    <lineage>
        <taxon>Eukaryota</taxon>
        <taxon>Viridiplantae</taxon>
        <taxon>Streptophyta</taxon>
        <taxon>Embryophyta</taxon>
        <taxon>Tracheophyta</taxon>
        <taxon>Spermatophyta</taxon>
        <taxon>Magnoliopsida</taxon>
        <taxon>eudicotyledons</taxon>
        <taxon>Gunneridae</taxon>
        <taxon>Pentapetalae</taxon>
        <taxon>asterids</taxon>
        <taxon>campanulids</taxon>
        <taxon>Asterales</taxon>
        <taxon>Asteraceae</taxon>
        <taxon>Asteroideae</taxon>
        <taxon>Anthemideae</taxon>
        <taxon>Anthemidinae</taxon>
        <taxon>Tanacetum</taxon>
    </lineage>
</organism>
<evidence type="ECO:0000313" key="1">
    <source>
        <dbReference type="EMBL" id="GFC93395.1"/>
    </source>
</evidence>
<gene>
    <name evidence="1" type="ORF">Tci_865365</name>
</gene>
<feature type="non-terminal residue" evidence="1">
    <location>
        <position position="1"/>
    </location>
</feature>
<sequence length="75" mass="8621">LKSYGFAHGNKKRLRRSFFKTTKATKSNSVVACRQRARVVDSFDCSKKKHKIYQDVSDTPESVCILSFIISVYML</sequence>
<dbReference type="EMBL" id="BKCJ011143011">
    <property type="protein sequence ID" value="GFC93395.1"/>
    <property type="molecule type" value="Genomic_DNA"/>
</dbReference>